<dbReference type="Proteomes" id="UP000076630">
    <property type="component" value="Unassembled WGS sequence"/>
</dbReference>
<feature type="domain" description="4'-phosphopantetheinyl transferase" evidence="2">
    <location>
        <begin position="103"/>
        <end position="163"/>
    </location>
</feature>
<accession>A0A164A716</accession>
<proteinExistence type="predicted"/>
<gene>
    <name evidence="3" type="ORF">AV926_05805</name>
</gene>
<name>A0A164A716_9FLAO</name>
<keyword evidence="4" id="KW-1185">Reference proteome</keyword>
<evidence type="ECO:0000256" key="1">
    <source>
        <dbReference type="ARBA" id="ARBA00022679"/>
    </source>
</evidence>
<evidence type="ECO:0000313" key="3">
    <source>
        <dbReference type="EMBL" id="KZE83060.1"/>
    </source>
</evidence>
<reference evidence="3 4" key="1">
    <citation type="submission" date="2016-01" db="EMBL/GenBank/DDBJ databases">
        <title>Whole genome sequencing of Myroides marinus L41.</title>
        <authorList>
            <person name="Hong K.W."/>
        </authorList>
    </citation>
    <scope>NUCLEOTIDE SEQUENCE [LARGE SCALE GENOMIC DNA]</scope>
    <source>
        <strain evidence="3 4">L41</strain>
    </source>
</reference>
<dbReference type="EMBL" id="LQNU01000041">
    <property type="protein sequence ID" value="KZE83060.1"/>
    <property type="molecule type" value="Genomic_DNA"/>
</dbReference>
<evidence type="ECO:0000259" key="2">
    <source>
        <dbReference type="Pfam" id="PF01648"/>
    </source>
</evidence>
<dbReference type="Pfam" id="PF01648">
    <property type="entry name" value="ACPS"/>
    <property type="match status" value="1"/>
</dbReference>
<keyword evidence="1" id="KW-0808">Transferase</keyword>
<dbReference type="Gene3D" id="3.90.470.20">
    <property type="entry name" value="4'-phosphopantetheinyl transferase domain"/>
    <property type="match status" value="1"/>
</dbReference>
<protein>
    <submittedName>
        <fullName evidence="3">Transcriptional regulator</fullName>
    </submittedName>
</protein>
<organism evidence="3 4">
    <name type="scientific">Myroides marinus</name>
    <dbReference type="NCBI Taxonomy" id="703342"/>
    <lineage>
        <taxon>Bacteria</taxon>
        <taxon>Pseudomonadati</taxon>
        <taxon>Bacteroidota</taxon>
        <taxon>Flavobacteriia</taxon>
        <taxon>Flavobacteriales</taxon>
        <taxon>Flavobacteriaceae</taxon>
        <taxon>Myroides</taxon>
    </lineage>
</organism>
<dbReference type="InterPro" id="IPR037143">
    <property type="entry name" value="4-PPantetheinyl_Trfase_dom_sf"/>
</dbReference>
<dbReference type="AlphaFoldDB" id="A0A164A716"/>
<dbReference type="InterPro" id="IPR008278">
    <property type="entry name" value="4-PPantetheinyl_Trfase_dom"/>
</dbReference>
<comment type="caution">
    <text evidence="3">The sequence shown here is derived from an EMBL/GenBank/DDBJ whole genome shotgun (WGS) entry which is preliminary data.</text>
</comment>
<dbReference type="GO" id="GO:0000287">
    <property type="term" value="F:magnesium ion binding"/>
    <property type="evidence" value="ECO:0007669"/>
    <property type="project" value="InterPro"/>
</dbReference>
<dbReference type="OrthoDB" id="1190494at2"/>
<dbReference type="RefSeq" id="WP_038984973.1">
    <property type="nucleotide sequence ID" value="NZ_JACAJW010000004.1"/>
</dbReference>
<dbReference type="SUPFAM" id="SSF56214">
    <property type="entry name" value="4'-phosphopantetheinyl transferase"/>
    <property type="match status" value="2"/>
</dbReference>
<evidence type="ECO:0000313" key="4">
    <source>
        <dbReference type="Proteomes" id="UP000076630"/>
    </source>
</evidence>
<sequence>MPLIKEIIEDNYRVLIWRVEENLDNLREGVVLREATKERFSKMKSEVHQKGFMAVRHLLSAAGYSDLDLRYDENGKPSLVDGSHISISHSFEYASIIIGTENVGIDVEMKRDKIKRIANKFCNTIELELATNAQNEIEVLTEVWCAKEAMFKMCESRSLSFKDDMNVLTGEKRAIVNNEIFKQLFEYKLIDLGNFVLVYALESKS</sequence>
<dbReference type="GO" id="GO:0008897">
    <property type="term" value="F:holo-[acyl-carrier-protein] synthase activity"/>
    <property type="evidence" value="ECO:0007669"/>
    <property type="project" value="InterPro"/>
</dbReference>